<dbReference type="SUPFAM" id="SSF56281">
    <property type="entry name" value="Metallo-hydrolase/oxidoreductase"/>
    <property type="match status" value="1"/>
</dbReference>
<dbReference type="EMBL" id="CP002467">
    <property type="protein sequence ID" value="ADV84664.1"/>
    <property type="molecule type" value="Genomic_DNA"/>
</dbReference>
<evidence type="ECO:0000313" key="3">
    <source>
        <dbReference type="Proteomes" id="UP000006844"/>
    </source>
</evidence>
<dbReference type="InterPro" id="IPR052159">
    <property type="entry name" value="Competence_DNA_uptake"/>
</dbReference>
<name>E8V2W7_TERSS</name>
<dbReference type="InterPro" id="IPR001279">
    <property type="entry name" value="Metallo-B-lactamas"/>
</dbReference>
<dbReference type="AlphaFoldDB" id="E8V2W7"/>
<protein>
    <recommendedName>
        <fullName evidence="1">Metallo-beta-lactamase domain-containing protein</fullName>
    </recommendedName>
</protein>
<feature type="domain" description="Metallo-beta-lactamase" evidence="1">
    <location>
        <begin position="53"/>
        <end position="132"/>
    </location>
</feature>
<dbReference type="Proteomes" id="UP000006844">
    <property type="component" value="Chromosome"/>
</dbReference>
<dbReference type="RefSeq" id="WP_013570394.1">
    <property type="nucleotide sequence ID" value="NC_014963.1"/>
</dbReference>
<evidence type="ECO:0000259" key="1">
    <source>
        <dbReference type="Pfam" id="PF00753"/>
    </source>
</evidence>
<dbReference type="InterPro" id="IPR036866">
    <property type="entry name" value="RibonucZ/Hydroxyglut_hydro"/>
</dbReference>
<keyword evidence="3" id="KW-1185">Reference proteome</keyword>
<dbReference type="OrthoDB" id="9761531at2"/>
<organism evidence="2 3">
    <name type="scientific">Terriglobus saanensis (strain ATCC BAA-1853 / DSM 23119 / SP1PR4)</name>
    <dbReference type="NCBI Taxonomy" id="401053"/>
    <lineage>
        <taxon>Bacteria</taxon>
        <taxon>Pseudomonadati</taxon>
        <taxon>Acidobacteriota</taxon>
        <taxon>Terriglobia</taxon>
        <taxon>Terriglobales</taxon>
        <taxon>Acidobacteriaceae</taxon>
        <taxon>Terriglobus</taxon>
    </lineage>
</organism>
<dbReference type="Gene3D" id="3.60.15.10">
    <property type="entry name" value="Ribonuclease Z/Hydroxyacylglutathione hydrolase-like"/>
    <property type="match status" value="1"/>
</dbReference>
<dbReference type="PANTHER" id="PTHR30619">
    <property type="entry name" value="DNA INTERNALIZATION/COMPETENCE PROTEIN COMEC/REC2"/>
    <property type="match status" value="1"/>
</dbReference>
<dbReference type="KEGG" id="tsa:AciPR4_3915"/>
<dbReference type="eggNOG" id="COG2333">
    <property type="taxonomic scope" value="Bacteria"/>
</dbReference>
<dbReference type="PANTHER" id="PTHR30619:SF1">
    <property type="entry name" value="RECOMBINATION PROTEIN 2"/>
    <property type="match status" value="1"/>
</dbReference>
<gene>
    <name evidence="2" type="ordered locus">AciPR4_3915</name>
</gene>
<dbReference type="Pfam" id="PF00753">
    <property type="entry name" value="Lactamase_B"/>
    <property type="match status" value="1"/>
</dbReference>
<accession>E8V2W7</accession>
<dbReference type="STRING" id="401053.AciPR4_3915"/>
<dbReference type="HOGENOM" id="CLU_660401_0_0_0"/>
<evidence type="ECO:0000313" key="2">
    <source>
        <dbReference type="EMBL" id="ADV84664.1"/>
    </source>
</evidence>
<proteinExistence type="predicted"/>
<reference evidence="2 3" key="1">
    <citation type="journal article" date="2012" name="Stand. Genomic Sci.">
        <title>Complete genome sequence of Terriglobus saanensis type strain SP1PR4(T), an Acidobacteria from tundra soil.</title>
        <authorList>
            <person name="Rawat S.R."/>
            <person name="Mannisto M.K."/>
            <person name="Starovoytov V."/>
            <person name="Goodwin L."/>
            <person name="Nolan M."/>
            <person name="Hauser L."/>
            <person name="Land M."/>
            <person name="Davenport K.W."/>
            <person name="Woyke T."/>
            <person name="Haggblom M.M."/>
        </authorList>
    </citation>
    <scope>NUCLEOTIDE SEQUENCE</scope>
    <source>
        <strain evidence="3">ATCC BAA-1853 / DSM 23119 / SP1PR4</strain>
    </source>
</reference>
<sequence>MRISAGIDRRVMLKSFAAAALVGGVMRADTGREIGSPLPSRREGELDLHHIDTGRGNCTLIVGPDGTTMMIDAGASAVGSPNAAVATSSEARPDASRRAGEWQARYALQHSASAKLDYMVVTHVHPDHVGDVSTETPLAASGGFHLTGVSDVDALMPITTLLDRGYPEYAPFAPPPGAFTTNYIAYLKHRVETARAVEKVKVGSTEQVKLRSSEKYPEFAVRMLSANGVIWNGKGDGTHTDFPAAQNLAPEDRPNENLSSVALRLSYGKFSYFAGGDLSSDTHDGRVPWQDVESPVTKAAGRTEVAAADHHGYFDACGPEFVRNLDAQAYIVQAWDVGHAGAMQLQRMLGAWGRGATHDVFALDVLPANELMNRRFTPLLKSRRGHVVVRVATGGGSYRILVVDSAVENGGVRAVFGPYTCRG</sequence>